<organism evidence="2 3">
    <name type="scientific">Microthlaspi erraticum</name>
    <dbReference type="NCBI Taxonomy" id="1685480"/>
    <lineage>
        <taxon>Eukaryota</taxon>
        <taxon>Viridiplantae</taxon>
        <taxon>Streptophyta</taxon>
        <taxon>Embryophyta</taxon>
        <taxon>Tracheophyta</taxon>
        <taxon>Spermatophyta</taxon>
        <taxon>Magnoliopsida</taxon>
        <taxon>eudicotyledons</taxon>
        <taxon>Gunneridae</taxon>
        <taxon>Pentapetalae</taxon>
        <taxon>rosids</taxon>
        <taxon>malvids</taxon>
        <taxon>Brassicales</taxon>
        <taxon>Brassicaceae</taxon>
        <taxon>Coluteocarpeae</taxon>
        <taxon>Microthlaspi</taxon>
    </lineage>
</organism>
<name>A0A6D2HDJ3_9BRAS</name>
<gene>
    <name evidence="2" type="ORF">MERR_LOCUS788</name>
</gene>
<feature type="region of interest" description="Disordered" evidence="1">
    <location>
        <begin position="136"/>
        <end position="238"/>
    </location>
</feature>
<feature type="compositionally biased region" description="Basic and acidic residues" evidence="1">
    <location>
        <begin position="184"/>
        <end position="197"/>
    </location>
</feature>
<dbReference type="AlphaFoldDB" id="A0A6D2HDJ3"/>
<feature type="compositionally biased region" description="Basic and acidic residues" evidence="1">
    <location>
        <begin position="228"/>
        <end position="238"/>
    </location>
</feature>
<dbReference type="EMBL" id="CACVBM020000054">
    <property type="protein sequence ID" value="CAA7013554.1"/>
    <property type="molecule type" value="Genomic_DNA"/>
</dbReference>
<evidence type="ECO:0000313" key="2">
    <source>
        <dbReference type="EMBL" id="CAA7013554.1"/>
    </source>
</evidence>
<evidence type="ECO:0000313" key="3">
    <source>
        <dbReference type="Proteomes" id="UP000467841"/>
    </source>
</evidence>
<keyword evidence="3" id="KW-1185">Reference proteome</keyword>
<sequence>MRIDSDTESASAEEIYVTGSSVESTPRSDADSSSVNRSDQTPERVGEASATPSRLEDSPIVDNVNARSAQSPVVTPSLEMRMLDDLPFSTRLEDTRARCSAASVPAAVQMETVEEARARSAASRKAGIAERKRAAEIAEGKRKMSAQNEEAAEVARKKKEAEITKEKKDAIAKERKASIAKGKRAAERAAVRQREKANPGGQGELEAEPKQPKVKRKPTDLRNLGESLYDRRSLDGSS</sequence>
<reference evidence="2" key="1">
    <citation type="submission" date="2020-01" db="EMBL/GenBank/DDBJ databases">
        <authorList>
            <person name="Mishra B."/>
        </authorList>
    </citation>
    <scope>NUCLEOTIDE SEQUENCE [LARGE SCALE GENOMIC DNA]</scope>
</reference>
<dbReference type="Proteomes" id="UP000467841">
    <property type="component" value="Unassembled WGS sequence"/>
</dbReference>
<evidence type="ECO:0000256" key="1">
    <source>
        <dbReference type="SAM" id="MobiDB-lite"/>
    </source>
</evidence>
<feature type="region of interest" description="Disordered" evidence="1">
    <location>
        <begin position="1"/>
        <end position="72"/>
    </location>
</feature>
<proteinExistence type="predicted"/>
<feature type="compositionally biased region" description="Polar residues" evidence="1">
    <location>
        <begin position="18"/>
        <end position="39"/>
    </location>
</feature>
<protein>
    <submittedName>
        <fullName evidence="2">Uncharacterized protein</fullName>
    </submittedName>
</protein>
<accession>A0A6D2HDJ3</accession>
<feature type="compositionally biased region" description="Basic and acidic residues" evidence="1">
    <location>
        <begin position="153"/>
        <end position="177"/>
    </location>
</feature>
<comment type="caution">
    <text evidence="2">The sequence shown here is derived from an EMBL/GenBank/DDBJ whole genome shotgun (WGS) entry which is preliminary data.</text>
</comment>